<dbReference type="HOGENOM" id="CLU_1633402_0_0_5"/>
<name>V6F6X9_MAGGM</name>
<protein>
    <recommendedName>
        <fullName evidence="4">Secreted protein</fullName>
    </recommendedName>
</protein>
<accession>V6F6X9</accession>
<evidence type="ECO:0000313" key="2">
    <source>
        <dbReference type="EMBL" id="CDL00071.1"/>
    </source>
</evidence>
<organism evidence="2 3">
    <name type="scientific">Magnetospirillum gryphiswaldense (strain DSM 6361 / JCM 21280 / NBRC 15271 / MSR-1)</name>
    <dbReference type="NCBI Taxonomy" id="431944"/>
    <lineage>
        <taxon>Bacteria</taxon>
        <taxon>Pseudomonadati</taxon>
        <taxon>Pseudomonadota</taxon>
        <taxon>Alphaproteobacteria</taxon>
        <taxon>Rhodospirillales</taxon>
        <taxon>Rhodospirillaceae</taxon>
        <taxon>Magnetospirillum</taxon>
    </lineage>
</organism>
<feature type="chain" id="PRO_5004745495" description="Secreted protein" evidence="1">
    <location>
        <begin position="20"/>
        <end position="162"/>
    </location>
</feature>
<dbReference type="EMBL" id="HG794546">
    <property type="protein sequence ID" value="CDL00071.1"/>
    <property type="molecule type" value="Genomic_DNA"/>
</dbReference>
<dbReference type="AlphaFoldDB" id="V6F6X9"/>
<dbReference type="STRING" id="1430440.MGMSRv2__2856"/>
<evidence type="ECO:0008006" key="4">
    <source>
        <dbReference type="Google" id="ProtNLM"/>
    </source>
</evidence>
<dbReference type="PROSITE" id="PS51257">
    <property type="entry name" value="PROKAR_LIPOPROTEIN"/>
    <property type="match status" value="1"/>
</dbReference>
<dbReference type="Proteomes" id="UP000018922">
    <property type="component" value="Chromosome I"/>
</dbReference>
<dbReference type="KEGG" id="mgy:MGMSRv2__2856"/>
<sequence>MPRASWVLVLVGLFLSACYQVSPPVVENGSALPGWRDGVYGRDDGTQVDIRWDGDQSGFVIGAGGVARLEPLANGLYLVDYQAERRITLLARRADNGDVIFVQPEAEAERRWLSSHQLSLRPGPIPRLEGGAAAIRQYFTDLARHVPATELHEAARLRWLHS</sequence>
<evidence type="ECO:0000313" key="3">
    <source>
        <dbReference type="Proteomes" id="UP000018922"/>
    </source>
</evidence>
<feature type="signal peptide" evidence="1">
    <location>
        <begin position="1"/>
        <end position="19"/>
    </location>
</feature>
<evidence type="ECO:0000256" key="1">
    <source>
        <dbReference type="SAM" id="SignalP"/>
    </source>
</evidence>
<reference evidence="2 3" key="1">
    <citation type="journal article" date="2014" name="Genome Announc.">
        <title>Complete genome sequence of Magnetospirillum gryphiswaldense MSR-1.</title>
        <authorList>
            <person name="Wang X."/>
            <person name="Wang Q."/>
            <person name="Zhang W."/>
            <person name="Wang Y."/>
            <person name="Li L."/>
            <person name="Wen T."/>
            <person name="Zhang T."/>
            <person name="Zhang Y."/>
            <person name="Xu J."/>
            <person name="Hu J."/>
            <person name="Li S."/>
            <person name="Liu L."/>
            <person name="Liu J."/>
            <person name="Jiang W."/>
            <person name="Tian J."/>
            <person name="Li Y."/>
            <person name="Schuler D."/>
            <person name="Wang L."/>
            <person name="Li J."/>
        </authorList>
    </citation>
    <scope>NUCLEOTIDE SEQUENCE [LARGE SCALE GENOMIC DNA]</scope>
    <source>
        <strain evidence="3">DSM 6361 / JCM 21280 / NBRC 15271 / MSR-1</strain>
    </source>
</reference>
<keyword evidence="3" id="KW-1185">Reference proteome</keyword>
<gene>
    <name evidence="2" type="ordered locus">MGMSRv2__2856</name>
</gene>
<proteinExistence type="predicted"/>
<keyword evidence="1" id="KW-0732">Signal</keyword>